<dbReference type="InterPro" id="IPR020846">
    <property type="entry name" value="MFS_dom"/>
</dbReference>
<dbReference type="RefSeq" id="WP_381364448.1">
    <property type="nucleotide sequence ID" value="NZ_JBHSOA010000041.1"/>
</dbReference>
<proteinExistence type="predicted"/>
<name>A0ABW1DYU9_9ACTN</name>
<dbReference type="Pfam" id="PF07690">
    <property type="entry name" value="MFS_1"/>
    <property type="match status" value="1"/>
</dbReference>
<dbReference type="PANTHER" id="PTHR23501">
    <property type="entry name" value="MAJOR FACILITATOR SUPERFAMILY"/>
    <property type="match status" value="1"/>
</dbReference>
<keyword evidence="3 5" id="KW-1133">Transmembrane helix</keyword>
<feature type="transmembrane region" description="Helical" evidence="5">
    <location>
        <begin position="63"/>
        <end position="83"/>
    </location>
</feature>
<keyword evidence="2 5" id="KW-0812">Transmembrane</keyword>
<comment type="caution">
    <text evidence="7">The sequence shown here is derived from an EMBL/GenBank/DDBJ whole genome shotgun (WGS) entry which is preliminary data.</text>
</comment>
<reference evidence="8" key="1">
    <citation type="journal article" date="2019" name="Int. J. Syst. Evol. Microbiol.">
        <title>The Global Catalogue of Microorganisms (GCM) 10K type strain sequencing project: providing services to taxonomists for standard genome sequencing and annotation.</title>
        <authorList>
            <consortium name="The Broad Institute Genomics Platform"/>
            <consortium name="The Broad Institute Genome Sequencing Center for Infectious Disease"/>
            <person name="Wu L."/>
            <person name="Ma J."/>
        </authorList>
    </citation>
    <scope>NUCLEOTIDE SEQUENCE [LARGE SCALE GENOMIC DNA]</scope>
    <source>
        <strain evidence="8">JCM 10411</strain>
    </source>
</reference>
<evidence type="ECO:0000313" key="7">
    <source>
        <dbReference type="EMBL" id="MFC5853807.1"/>
    </source>
</evidence>
<feature type="transmembrane region" description="Helical" evidence="5">
    <location>
        <begin position="360"/>
        <end position="381"/>
    </location>
</feature>
<evidence type="ECO:0000256" key="5">
    <source>
        <dbReference type="SAM" id="Phobius"/>
    </source>
</evidence>
<keyword evidence="8" id="KW-1185">Reference proteome</keyword>
<feature type="transmembrane region" description="Helical" evidence="5">
    <location>
        <begin position="230"/>
        <end position="251"/>
    </location>
</feature>
<dbReference type="InterPro" id="IPR011701">
    <property type="entry name" value="MFS"/>
</dbReference>
<feature type="transmembrane region" description="Helical" evidence="5">
    <location>
        <begin position="39"/>
        <end position="57"/>
    </location>
</feature>
<evidence type="ECO:0000313" key="8">
    <source>
        <dbReference type="Proteomes" id="UP001596180"/>
    </source>
</evidence>
<evidence type="ECO:0000259" key="6">
    <source>
        <dbReference type="PROSITE" id="PS50850"/>
    </source>
</evidence>
<organism evidence="7 8">
    <name type="scientific">Streptomyces chlorus</name>
    <dbReference type="NCBI Taxonomy" id="887452"/>
    <lineage>
        <taxon>Bacteria</taxon>
        <taxon>Bacillati</taxon>
        <taxon>Actinomycetota</taxon>
        <taxon>Actinomycetes</taxon>
        <taxon>Kitasatosporales</taxon>
        <taxon>Streptomycetaceae</taxon>
        <taxon>Streptomyces</taxon>
    </lineage>
</organism>
<accession>A0ABW1DYU9</accession>
<comment type="subcellular location">
    <subcellularLocation>
        <location evidence="1">Cell membrane</location>
        <topology evidence="1">Multi-pass membrane protein</topology>
    </subcellularLocation>
</comment>
<dbReference type="Gene3D" id="1.20.1250.20">
    <property type="entry name" value="MFS general substrate transporter like domains"/>
    <property type="match status" value="2"/>
</dbReference>
<sequence length="445" mass="45788">MTHYQTTQGAWGTSSFLLAGAMSSPILGKLADMHGKRRVLLLAVTGAAVGAVVSAVAPTFGWFLVGRALQGLLGPSMFLTYSLMRDVFPPRILELAVSIVTAGLGIILIPAPWVTGWLLDHYGFRGIFWFFAIALVVLAVAIRLTTEESTVRTATQAVDYLGAVLLGAGLVGVLTGVSFGTDWGCSSARTVAFIVAGVALLALWVITALRTSEPLIDLRFFARRSVGLTALASGLGSGMIGGFATLLPIMVMMPTVAGLGYGFGTSAEGYAIYQAPWSIASVLAGLGVGFAVRRIGSRRVLMTSAVPLALAALGAGLMHDSRGLVVVWAAVFGIGQGLLYSGTANAVIDAVPASLQGSMASMVQVVQLALGAVVPVVLFAIMNGRGVTVVQGAVLYRESGVTTGFVVLAAVAALAGIAARWLPHGMGHQAELPLPAPSQVLAAEA</sequence>
<keyword evidence="4 5" id="KW-0472">Membrane</keyword>
<feature type="transmembrane region" description="Helical" evidence="5">
    <location>
        <begin position="191"/>
        <end position="209"/>
    </location>
</feature>
<dbReference type="PROSITE" id="PS50850">
    <property type="entry name" value="MFS"/>
    <property type="match status" value="1"/>
</dbReference>
<feature type="domain" description="Major facilitator superfamily (MFS) profile" evidence="6">
    <location>
        <begin position="1"/>
        <end position="427"/>
    </location>
</feature>
<evidence type="ECO:0000256" key="4">
    <source>
        <dbReference type="ARBA" id="ARBA00023136"/>
    </source>
</evidence>
<gene>
    <name evidence="7" type="ORF">ACFPZI_18965</name>
</gene>
<evidence type="ECO:0000256" key="1">
    <source>
        <dbReference type="ARBA" id="ARBA00004651"/>
    </source>
</evidence>
<dbReference type="EMBL" id="JBHSOA010000041">
    <property type="protein sequence ID" value="MFC5853807.1"/>
    <property type="molecule type" value="Genomic_DNA"/>
</dbReference>
<feature type="transmembrane region" description="Helical" evidence="5">
    <location>
        <begin position="126"/>
        <end position="145"/>
    </location>
</feature>
<feature type="transmembrane region" description="Helical" evidence="5">
    <location>
        <begin position="401"/>
        <end position="422"/>
    </location>
</feature>
<dbReference type="InterPro" id="IPR036259">
    <property type="entry name" value="MFS_trans_sf"/>
</dbReference>
<evidence type="ECO:0000256" key="3">
    <source>
        <dbReference type="ARBA" id="ARBA00022989"/>
    </source>
</evidence>
<protein>
    <submittedName>
        <fullName evidence="7">MFS transporter</fullName>
    </submittedName>
</protein>
<dbReference type="SUPFAM" id="SSF103473">
    <property type="entry name" value="MFS general substrate transporter"/>
    <property type="match status" value="1"/>
</dbReference>
<dbReference type="PANTHER" id="PTHR23501:SF197">
    <property type="entry name" value="COMD"/>
    <property type="match status" value="1"/>
</dbReference>
<feature type="transmembrane region" description="Helical" evidence="5">
    <location>
        <begin position="325"/>
        <end position="348"/>
    </location>
</feature>
<feature type="transmembrane region" description="Helical" evidence="5">
    <location>
        <begin position="95"/>
        <end position="114"/>
    </location>
</feature>
<feature type="transmembrane region" description="Helical" evidence="5">
    <location>
        <begin position="157"/>
        <end position="179"/>
    </location>
</feature>
<evidence type="ECO:0000256" key="2">
    <source>
        <dbReference type="ARBA" id="ARBA00022692"/>
    </source>
</evidence>
<feature type="transmembrane region" description="Helical" evidence="5">
    <location>
        <begin position="271"/>
        <end position="292"/>
    </location>
</feature>
<dbReference type="Proteomes" id="UP001596180">
    <property type="component" value="Unassembled WGS sequence"/>
</dbReference>